<dbReference type="CDD" id="cd00590">
    <property type="entry name" value="RRM_SF"/>
    <property type="match status" value="1"/>
</dbReference>
<reference evidence="5 6" key="1">
    <citation type="journal article" date="2010" name="Nature">
        <title>The Ectocarpus genome and the independent evolution of multicellularity in brown algae.</title>
        <authorList>
            <person name="Cock J.M."/>
            <person name="Sterck L."/>
            <person name="Rouze P."/>
            <person name="Scornet D."/>
            <person name="Allen A.E."/>
            <person name="Amoutzias G."/>
            <person name="Anthouard V."/>
            <person name="Artiguenave F."/>
            <person name="Aury J.M."/>
            <person name="Badger J.H."/>
            <person name="Beszteri B."/>
            <person name="Billiau K."/>
            <person name="Bonnet E."/>
            <person name="Bothwell J.H."/>
            <person name="Bowler C."/>
            <person name="Boyen C."/>
            <person name="Brownlee C."/>
            <person name="Carrano C.J."/>
            <person name="Charrier B."/>
            <person name="Cho G.Y."/>
            <person name="Coelho S.M."/>
            <person name="Collen J."/>
            <person name="Corre E."/>
            <person name="Da Silva C."/>
            <person name="Delage L."/>
            <person name="Delaroque N."/>
            <person name="Dittami S.M."/>
            <person name="Doulbeau S."/>
            <person name="Elias M."/>
            <person name="Farnham G."/>
            <person name="Gachon C.M."/>
            <person name="Gschloessl B."/>
            <person name="Heesch S."/>
            <person name="Jabbari K."/>
            <person name="Jubin C."/>
            <person name="Kawai H."/>
            <person name="Kimura K."/>
            <person name="Kloareg B."/>
            <person name="Kupper F.C."/>
            <person name="Lang D."/>
            <person name="Le Bail A."/>
            <person name="Leblanc C."/>
            <person name="Lerouge P."/>
            <person name="Lohr M."/>
            <person name="Lopez P.J."/>
            <person name="Martens C."/>
            <person name="Maumus F."/>
            <person name="Michel G."/>
            <person name="Miranda-Saavedra D."/>
            <person name="Morales J."/>
            <person name="Moreau H."/>
            <person name="Motomura T."/>
            <person name="Nagasato C."/>
            <person name="Napoli C.A."/>
            <person name="Nelson D.R."/>
            <person name="Nyvall-Collen P."/>
            <person name="Peters A.F."/>
            <person name="Pommier C."/>
            <person name="Potin P."/>
            <person name="Poulain J."/>
            <person name="Quesneville H."/>
            <person name="Read B."/>
            <person name="Rensing S.A."/>
            <person name="Ritter A."/>
            <person name="Rousvoal S."/>
            <person name="Samanta M."/>
            <person name="Samson G."/>
            <person name="Schroeder D.C."/>
            <person name="Segurens B."/>
            <person name="Strittmatter M."/>
            <person name="Tonon T."/>
            <person name="Tregear J.W."/>
            <person name="Valentin K."/>
            <person name="von Dassow P."/>
            <person name="Yamagishi T."/>
            <person name="Van de Peer Y."/>
            <person name="Wincker P."/>
        </authorList>
    </citation>
    <scope>NUCLEOTIDE SEQUENCE [LARGE SCALE GENOMIC DNA]</scope>
    <source>
        <strain evidence="6">Ec32 / CCAP1310/4</strain>
    </source>
</reference>
<dbReference type="AlphaFoldDB" id="D8LBP7"/>
<feature type="compositionally biased region" description="Basic and acidic residues" evidence="2">
    <location>
        <begin position="536"/>
        <end position="617"/>
    </location>
</feature>
<dbReference type="PANTHER" id="PTHR48035:SF2">
    <property type="entry name" value="RNA-BINDING REGION RNP-1 DOMAIN-CONTAINING PROTEIN"/>
    <property type="match status" value="1"/>
</dbReference>
<dbReference type="CDD" id="cd15457">
    <property type="entry name" value="NADAR"/>
    <property type="match status" value="1"/>
</dbReference>
<sequence length="774" mass="83133">MSVDPDTVYIVHSKPKHDSHADAIRQFEGDFECLSNTYKCPVSLRGDPEPYPSVEHALQASKTDDFELKAAIRQAKNAIEAKKIARVAKPKPDWRGSSEKIAEALVRDKFRRNAKAREVLVGTGRVKLVYTNTHDDRFWGVCTGKGENKLGKLLERVRADALAGKDTEAWCATRFQLALPLDVMVGFAVSKAGKIVADPSFEGKPVIRMGKLADNEVVMAHPSVSRSHALLVVDRCFGAFLVDLGASNGSFVDGRRLSPYVPEPIKAGGAGLTFAKSKRTYTLTQVETDLREAKKGRLYASMSDPMASAAQPDPDSTVYVGNLDPSVTEDDIREFFAECGAIASVRIPQDKETGKMRGIAFVAFAKHSGVLQALTLHMDDLKGQSVKIRRADTAKPRDNGGAQHKKQVPNATSSARPSPRAVQGAGGMGSGGGGGASDLAMKSAIELATAAVIKAAEASKANAAAAAAAAGGDGGQGAPKRQRTRDRFGEESATGRNKRGNRWGDTQEEGGRGNGHSMPGSTAMSTASGTAGADEAGARKSRGEGERRRDRRGGDESVRDTGSRSRDDGGGSRRDGDRYDGRHRGGSRRRDDGRDGVRSATGRGEDKGRREVTDDRSGGGGGGGERRTHSDRSRGNGRSGRESRRSESFDRSGARGERGRRDDEHEHRREPRENGDGSGGGGGGRSGRGRRDDWDRAGDRRGDGGRGGRVEDDGRRHRDVSREDGGRHRDNGGGSSSRKRGEEGSSKDRRKDRHHGDDRGEARARSRSRSRGRR</sequence>
<organism evidence="5 6">
    <name type="scientific">Ectocarpus siliculosus</name>
    <name type="common">Brown alga</name>
    <name type="synonym">Conferva siliculosa</name>
    <dbReference type="NCBI Taxonomy" id="2880"/>
    <lineage>
        <taxon>Eukaryota</taxon>
        <taxon>Sar</taxon>
        <taxon>Stramenopiles</taxon>
        <taxon>Ochrophyta</taxon>
        <taxon>PX clade</taxon>
        <taxon>Phaeophyceae</taxon>
        <taxon>Ectocarpales</taxon>
        <taxon>Ectocarpaceae</taxon>
        <taxon>Ectocarpus</taxon>
    </lineage>
</organism>
<dbReference type="InParanoid" id="D8LBP7"/>
<feature type="domain" description="RRM" evidence="4">
    <location>
        <begin position="316"/>
        <end position="393"/>
    </location>
</feature>
<dbReference type="EMBL" id="FN647682">
    <property type="protein sequence ID" value="CBN76756.1"/>
    <property type="molecule type" value="Genomic_DNA"/>
</dbReference>
<dbReference type="SUPFAM" id="SSF54928">
    <property type="entry name" value="RNA-binding domain, RBD"/>
    <property type="match status" value="1"/>
</dbReference>
<feature type="compositionally biased region" description="Gly residues" evidence="2">
    <location>
        <begin position="676"/>
        <end position="686"/>
    </location>
</feature>
<evidence type="ECO:0000256" key="2">
    <source>
        <dbReference type="SAM" id="MobiDB-lite"/>
    </source>
</evidence>
<keyword evidence="1" id="KW-0694">RNA-binding</keyword>
<dbReference type="PANTHER" id="PTHR48035">
    <property type="entry name" value="HETEROGENEOUS NUCLEAR RIBONUCLEOPROTEIN 1"/>
    <property type="match status" value="1"/>
</dbReference>
<dbReference type="eggNOG" id="KOG0118">
    <property type="taxonomic scope" value="Eukaryota"/>
</dbReference>
<feature type="compositionally biased region" description="Basic and acidic residues" evidence="2">
    <location>
        <begin position="689"/>
        <end position="731"/>
    </location>
</feature>
<dbReference type="SUPFAM" id="SSF49879">
    <property type="entry name" value="SMAD/FHA domain"/>
    <property type="match status" value="1"/>
</dbReference>
<dbReference type="STRING" id="2880.D8LBP7"/>
<feature type="compositionally biased region" description="Basic residues" evidence="2">
    <location>
        <begin position="765"/>
        <end position="774"/>
    </location>
</feature>
<feature type="compositionally biased region" description="Basic and acidic residues" evidence="2">
    <location>
        <begin position="739"/>
        <end position="764"/>
    </location>
</feature>
<feature type="compositionally biased region" description="Gly residues" evidence="2">
    <location>
        <begin position="424"/>
        <end position="435"/>
    </location>
</feature>
<dbReference type="InterPro" id="IPR008984">
    <property type="entry name" value="SMAD_FHA_dom_sf"/>
</dbReference>
<feature type="domain" description="FHA" evidence="3">
    <location>
        <begin position="207"/>
        <end position="257"/>
    </location>
</feature>
<evidence type="ECO:0000256" key="1">
    <source>
        <dbReference type="PROSITE-ProRule" id="PRU00176"/>
    </source>
</evidence>
<dbReference type="Pfam" id="PF00076">
    <property type="entry name" value="RRM_1"/>
    <property type="match status" value="1"/>
</dbReference>
<name>D8LBP7_ECTSI</name>
<dbReference type="Pfam" id="PF00498">
    <property type="entry name" value="FHA"/>
    <property type="match status" value="1"/>
</dbReference>
<evidence type="ECO:0000259" key="3">
    <source>
        <dbReference type="PROSITE" id="PS50006"/>
    </source>
</evidence>
<dbReference type="InterPro" id="IPR012816">
    <property type="entry name" value="NADAR"/>
</dbReference>
<gene>
    <name evidence="5" type="ORF">Esi_0000_0575</name>
</gene>
<dbReference type="Pfam" id="PF08719">
    <property type="entry name" value="NADAR"/>
    <property type="match status" value="1"/>
</dbReference>
<feature type="region of interest" description="Disordered" evidence="2">
    <location>
        <begin position="468"/>
        <end position="774"/>
    </location>
</feature>
<dbReference type="PROSITE" id="PS50102">
    <property type="entry name" value="RRM"/>
    <property type="match status" value="1"/>
</dbReference>
<dbReference type="OMA" id="YMNIRND"/>
<evidence type="ECO:0000313" key="6">
    <source>
        <dbReference type="Proteomes" id="UP000002630"/>
    </source>
</evidence>
<dbReference type="Proteomes" id="UP000002630">
    <property type="component" value="Linkage Group LG01"/>
</dbReference>
<dbReference type="InterPro" id="IPR037238">
    <property type="entry name" value="YbiA-like_sf"/>
</dbReference>
<keyword evidence="6" id="KW-1185">Reference proteome</keyword>
<feature type="region of interest" description="Disordered" evidence="2">
    <location>
        <begin position="393"/>
        <end position="435"/>
    </location>
</feature>
<dbReference type="InterPro" id="IPR035979">
    <property type="entry name" value="RBD_domain_sf"/>
</dbReference>
<dbReference type="Gene3D" id="3.30.70.330">
    <property type="match status" value="1"/>
</dbReference>
<dbReference type="GO" id="GO:0003723">
    <property type="term" value="F:RNA binding"/>
    <property type="evidence" value="ECO:0007669"/>
    <property type="project" value="UniProtKB-UniRule"/>
</dbReference>
<evidence type="ECO:0000313" key="5">
    <source>
        <dbReference type="EMBL" id="CBN76756.1"/>
    </source>
</evidence>
<dbReference type="InterPro" id="IPR053260">
    <property type="entry name" value="hnRNP"/>
</dbReference>
<evidence type="ECO:0000259" key="4">
    <source>
        <dbReference type="PROSITE" id="PS50102"/>
    </source>
</evidence>
<dbReference type="Gene3D" id="1.10.357.40">
    <property type="entry name" value="YbiA-like"/>
    <property type="match status" value="1"/>
</dbReference>
<dbReference type="SMART" id="SM00240">
    <property type="entry name" value="FHA"/>
    <property type="match status" value="1"/>
</dbReference>
<dbReference type="OrthoDB" id="206452at2759"/>
<dbReference type="SUPFAM" id="SSF143990">
    <property type="entry name" value="YbiA-like"/>
    <property type="match status" value="1"/>
</dbReference>
<proteinExistence type="predicted"/>
<feature type="compositionally biased region" description="Basic and acidic residues" evidence="2">
    <location>
        <begin position="624"/>
        <end position="675"/>
    </location>
</feature>
<protein>
    <submittedName>
        <fullName evidence="5">Uncharacterized protein</fullName>
    </submittedName>
</protein>
<accession>D8LBP7</accession>
<dbReference type="InterPro" id="IPR000253">
    <property type="entry name" value="FHA_dom"/>
</dbReference>
<dbReference type="Gene3D" id="2.60.200.20">
    <property type="match status" value="1"/>
</dbReference>
<dbReference type="EMBL" id="FN649726">
    <property type="protein sequence ID" value="CBN76756.1"/>
    <property type="molecule type" value="Genomic_DNA"/>
</dbReference>
<dbReference type="PROSITE" id="PS50006">
    <property type="entry name" value="FHA_DOMAIN"/>
    <property type="match status" value="1"/>
</dbReference>
<dbReference type="InterPro" id="IPR000504">
    <property type="entry name" value="RRM_dom"/>
</dbReference>
<dbReference type="InterPro" id="IPR012677">
    <property type="entry name" value="Nucleotide-bd_a/b_plait_sf"/>
</dbReference>
<dbReference type="SMART" id="SM00360">
    <property type="entry name" value="RRM"/>
    <property type="match status" value="1"/>
</dbReference>
<feature type="compositionally biased region" description="Low complexity" evidence="2">
    <location>
        <begin position="520"/>
        <end position="535"/>
    </location>
</feature>